<dbReference type="InterPro" id="IPR004604">
    <property type="entry name" value="DNA_recomb/repair_RecN"/>
</dbReference>
<reference evidence="8" key="1">
    <citation type="submission" date="2018-06" db="EMBL/GenBank/DDBJ databases">
        <authorList>
            <person name="Zhirakovskaya E."/>
        </authorList>
    </citation>
    <scope>NUCLEOTIDE SEQUENCE</scope>
</reference>
<dbReference type="GO" id="GO:0043590">
    <property type="term" value="C:bacterial nucleoid"/>
    <property type="evidence" value="ECO:0007669"/>
    <property type="project" value="TreeGrafter"/>
</dbReference>
<protein>
    <recommendedName>
        <fullName evidence="2">DNA repair protein RecN</fullName>
    </recommendedName>
    <alternativeName>
        <fullName evidence="7">Recombination protein N</fullName>
    </alternativeName>
</protein>
<evidence type="ECO:0000256" key="2">
    <source>
        <dbReference type="ARBA" id="ARBA00021315"/>
    </source>
</evidence>
<sequence>MAKVASGGELSRISLAIQVATAEVASLPTLIFDEVDVGIGGGIAEVVGKKMQQLGQHKQILSITHLAQVASHGHYHLRIEKQTKNEQTYTQVFELDPAQRIEELARMMGGLTVTEQTLNHAKEMLKNAQAKTTLTSK</sequence>
<name>A0A3B0W4B8_9ZZZZ</name>
<dbReference type="EMBL" id="UOFC01000088">
    <property type="protein sequence ID" value="VAW46102.1"/>
    <property type="molecule type" value="Genomic_DNA"/>
</dbReference>
<organism evidence="8">
    <name type="scientific">hydrothermal vent metagenome</name>
    <dbReference type="NCBI Taxonomy" id="652676"/>
    <lineage>
        <taxon>unclassified sequences</taxon>
        <taxon>metagenomes</taxon>
        <taxon>ecological metagenomes</taxon>
    </lineage>
</organism>
<dbReference type="PANTHER" id="PTHR11059:SF0">
    <property type="entry name" value="DNA REPAIR PROTEIN RECN"/>
    <property type="match status" value="1"/>
</dbReference>
<dbReference type="AlphaFoldDB" id="A0A3B0W4B8"/>
<keyword evidence="5" id="KW-0067">ATP-binding</keyword>
<dbReference type="SUPFAM" id="SSF52540">
    <property type="entry name" value="P-loop containing nucleoside triphosphate hydrolases"/>
    <property type="match status" value="1"/>
</dbReference>
<keyword evidence="4" id="KW-0227">DNA damage</keyword>
<dbReference type="GO" id="GO:0006281">
    <property type="term" value="P:DNA repair"/>
    <property type="evidence" value="ECO:0007669"/>
    <property type="project" value="UniProtKB-KW"/>
</dbReference>
<dbReference type="GO" id="GO:0005524">
    <property type="term" value="F:ATP binding"/>
    <property type="evidence" value="ECO:0007669"/>
    <property type="project" value="UniProtKB-KW"/>
</dbReference>
<proteinExistence type="inferred from homology"/>
<evidence type="ECO:0000256" key="7">
    <source>
        <dbReference type="ARBA" id="ARBA00033408"/>
    </source>
</evidence>
<keyword evidence="6" id="KW-0234">DNA repair</keyword>
<evidence type="ECO:0000256" key="1">
    <source>
        <dbReference type="ARBA" id="ARBA00009441"/>
    </source>
</evidence>
<dbReference type="Gene3D" id="3.40.50.300">
    <property type="entry name" value="P-loop containing nucleotide triphosphate hydrolases"/>
    <property type="match status" value="1"/>
</dbReference>
<evidence type="ECO:0000256" key="3">
    <source>
        <dbReference type="ARBA" id="ARBA00022741"/>
    </source>
</evidence>
<evidence type="ECO:0000256" key="4">
    <source>
        <dbReference type="ARBA" id="ARBA00022763"/>
    </source>
</evidence>
<gene>
    <name evidence="8" type="ORF">MNBD_GAMMA03-745</name>
</gene>
<dbReference type="PANTHER" id="PTHR11059">
    <property type="entry name" value="DNA REPAIR PROTEIN RECN"/>
    <property type="match status" value="1"/>
</dbReference>
<evidence type="ECO:0000256" key="6">
    <source>
        <dbReference type="ARBA" id="ARBA00023204"/>
    </source>
</evidence>
<evidence type="ECO:0000313" key="8">
    <source>
        <dbReference type="EMBL" id="VAW46102.1"/>
    </source>
</evidence>
<accession>A0A3B0W4B8</accession>
<dbReference type="GO" id="GO:0009432">
    <property type="term" value="P:SOS response"/>
    <property type="evidence" value="ECO:0007669"/>
    <property type="project" value="TreeGrafter"/>
</dbReference>
<dbReference type="GO" id="GO:0006310">
    <property type="term" value="P:DNA recombination"/>
    <property type="evidence" value="ECO:0007669"/>
    <property type="project" value="InterPro"/>
</dbReference>
<dbReference type="CDD" id="cd03241">
    <property type="entry name" value="ABC_RecN"/>
    <property type="match status" value="1"/>
</dbReference>
<evidence type="ECO:0000256" key="5">
    <source>
        <dbReference type="ARBA" id="ARBA00022840"/>
    </source>
</evidence>
<comment type="similarity">
    <text evidence="1">Belongs to the RecN family.</text>
</comment>
<keyword evidence="3" id="KW-0547">Nucleotide-binding</keyword>
<dbReference type="InterPro" id="IPR027417">
    <property type="entry name" value="P-loop_NTPase"/>
</dbReference>